<protein>
    <submittedName>
        <fullName evidence="3">CHK domain-containing protein</fullName>
    </submittedName>
</protein>
<sequence>MEESIKEKLILNKHSFTVGWACEVLEKNDPDFKKFIEDGLVKNVITRPIGKGKGCFANIYEIIFVNKYDRGYNCVVKIPQFQKESCENVDVNLKFFKNMDKTVIMMHNRECEFYNNFKNINIKIPKVFSAIPFIPNVQEGILLMKNLNECGAIQCITDSLIPSQMYQIMRYLARLHTYSIINDELFSDKNYSCIFNEMELESWYAPLKSKFKDLFGGIIGEIYDEFIDIAIDARFHRYIMNEAHLENGLCDVLIHGDVYTHNIFFRKDILGNTTSELEAIFDWQTMQMGSPVFDVARCIVMSLDGDIRRRIEEDLLLFYYQKFSDELEKHKIETPFRYESFRKVYDITFLQQSGDLLSMIDIFVLRNTEIDKNGKYYKAVLDKVGMKLKHAIEDSVVIIRKYFKEWKY</sequence>
<dbReference type="InterPro" id="IPR012877">
    <property type="entry name" value="Dhs-27"/>
</dbReference>
<feature type="domain" description="CHK kinase-like" evidence="1">
    <location>
        <begin position="142"/>
        <end position="329"/>
    </location>
</feature>
<dbReference type="SMART" id="SM00587">
    <property type="entry name" value="CHK"/>
    <property type="match status" value="1"/>
</dbReference>
<dbReference type="AlphaFoldDB" id="A0A0N5BVG0"/>
<evidence type="ECO:0000313" key="3">
    <source>
        <dbReference type="WBParaSite" id="SPAL_0000981800.1"/>
    </source>
</evidence>
<organism evidence="2 3">
    <name type="scientific">Strongyloides papillosus</name>
    <name type="common">Intestinal threadworm</name>
    <dbReference type="NCBI Taxonomy" id="174720"/>
    <lineage>
        <taxon>Eukaryota</taxon>
        <taxon>Metazoa</taxon>
        <taxon>Ecdysozoa</taxon>
        <taxon>Nematoda</taxon>
        <taxon>Chromadorea</taxon>
        <taxon>Rhabditida</taxon>
        <taxon>Tylenchina</taxon>
        <taxon>Panagrolaimomorpha</taxon>
        <taxon>Strongyloidoidea</taxon>
        <taxon>Strongyloididae</taxon>
        <taxon>Strongyloides</taxon>
    </lineage>
</organism>
<evidence type="ECO:0000313" key="2">
    <source>
        <dbReference type="Proteomes" id="UP000046392"/>
    </source>
</evidence>
<dbReference type="PANTHER" id="PTHR23020">
    <property type="entry name" value="UNCHARACTERIZED NUCLEAR HORMONE RECEPTOR-RELATED"/>
    <property type="match status" value="1"/>
</dbReference>
<evidence type="ECO:0000259" key="1">
    <source>
        <dbReference type="SMART" id="SM00587"/>
    </source>
</evidence>
<dbReference type="Pfam" id="PF07914">
    <property type="entry name" value="DUF1679"/>
    <property type="match status" value="1"/>
</dbReference>
<reference evidence="3" key="1">
    <citation type="submission" date="2017-02" db="UniProtKB">
        <authorList>
            <consortium name="WormBaseParasite"/>
        </authorList>
    </citation>
    <scope>IDENTIFICATION</scope>
</reference>
<dbReference type="Gene3D" id="3.90.1200.10">
    <property type="match status" value="1"/>
</dbReference>
<dbReference type="SUPFAM" id="SSF56112">
    <property type="entry name" value="Protein kinase-like (PK-like)"/>
    <property type="match status" value="1"/>
</dbReference>
<dbReference type="InterPro" id="IPR052961">
    <property type="entry name" value="Oxido-Kinase-like_Enzymes"/>
</dbReference>
<dbReference type="PANTHER" id="PTHR23020:SF41">
    <property type="entry name" value="AMINOGLYCOSIDE PHOSPHOTRANSFERASE DOMAIN-CONTAINING PROTEIN"/>
    <property type="match status" value="1"/>
</dbReference>
<dbReference type="WBParaSite" id="SPAL_0000981800.1">
    <property type="protein sequence ID" value="SPAL_0000981800.1"/>
    <property type="gene ID" value="SPAL_0000981800"/>
</dbReference>
<dbReference type="InterPro" id="IPR015897">
    <property type="entry name" value="CHK_kinase-like"/>
</dbReference>
<dbReference type="Proteomes" id="UP000046392">
    <property type="component" value="Unplaced"/>
</dbReference>
<dbReference type="InterPro" id="IPR011009">
    <property type="entry name" value="Kinase-like_dom_sf"/>
</dbReference>
<proteinExistence type="predicted"/>
<keyword evidence="2" id="KW-1185">Reference proteome</keyword>
<name>A0A0N5BVG0_STREA</name>
<accession>A0A0N5BVG0</accession>